<sequence>MIGGINPSGNYGYQTGTNNPARDRGDTVSAPASSPEKPADAVRRDLGAGLQESASQRVGGGEQSERRIEARRAAEDARLERFRADEVPLPTAKALSTFATVASAGQESSGEGVLAGIDILV</sequence>
<gene>
    <name evidence="2" type="ORF">D777_02203</name>
</gene>
<organism evidence="2 3">
    <name type="scientific">Marinobacter nitratireducens</name>
    <dbReference type="NCBI Taxonomy" id="1137280"/>
    <lineage>
        <taxon>Bacteria</taxon>
        <taxon>Pseudomonadati</taxon>
        <taxon>Pseudomonadota</taxon>
        <taxon>Gammaproteobacteria</taxon>
        <taxon>Pseudomonadales</taxon>
        <taxon>Marinobacteraceae</taxon>
        <taxon>Marinobacter</taxon>
    </lineage>
</organism>
<accession>A0A072ND81</accession>
<dbReference type="STRING" id="1137280.D777_02203"/>
<proteinExistence type="predicted"/>
<evidence type="ECO:0000313" key="2">
    <source>
        <dbReference type="EMBL" id="KEF31050.1"/>
    </source>
</evidence>
<feature type="compositionally biased region" description="Polar residues" evidence="1">
    <location>
        <begin position="7"/>
        <end position="20"/>
    </location>
</feature>
<dbReference type="Proteomes" id="UP000035057">
    <property type="component" value="Unassembled WGS sequence"/>
</dbReference>
<name>A0A072ND81_9GAMM</name>
<dbReference type="EMBL" id="ANIE01000006">
    <property type="protein sequence ID" value="KEF31050.1"/>
    <property type="molecule type" value="Genomic_DNA"/>
</dbReference>
<keyword evidence="3" id="KW-1185">Reference proteome</keyword>
<protein>
    <recommendedName>
        <fullName evidence="4">UDP pyrophosphate phosphatase</fullName>
    </recommendedName>
</protein>
<dbReference type="AlphaFoldDB" id="A0A072ND81"/>
<feature type="region of interest" description="Disordered" evidence="1">
    <location>
        <begin position="1"/>
        <end position="71"/>
    </location>
</feature>
<dbReference type="PATRIC" id="fig|1137280.3.peg.2018"/>
<feature type="compositionally biased region" description="Basic and acidic residues" evidence="1">
    <location>
        <begin position="37"/>
        <end position="46"/>
    </location>
</feature>
<dbReference type="RefSeq" id="WP_036131601.1">
    <property type="nucleotide sequence ID" value="NZ_ANIE01000006.1"/>
</dbReference>
<evidence type="ECO:0008006" key="4">
    <source>
        <dbReference type="Google" id="ProtNLM"/>
    </source>
</evidence>
<evidence type="ECO:0000313" key="3">
    <source>
        <dbReference type="Proteomes" id="UP000035057"/>
    </source>
</evidence>
<reference evidence="2 3" key="1">
    <citation type="submission" date="2012-12" db="EMBL/GenBank/DDBJ databases">
        <title>Genome assembly of Marinobacter sp. AK21.</title>
        <authorList>
            <person name="Khatri I."/>
            <person name="Kumar R."/>
            <person name="Vaidya B."/>
            <person name="Subramanian S."/>
            <person name="Pinnaka A."/>
        </authorList>
    </citation>
    <scope>NUCLEOTIDE SEQUENCE [LARGE SCALE GENOMIC DNA]</scope>
    <source>
        <strain evidence="2 3">AK21</strain>
    </source>
</reference>
<comment type="caution">
    <text evidence="2">The sequence shown here is derived from an EMBL/GenBank/DDBJ whole genome shotgun (WGS) entry which is preliminary data.</text>
</comment>
<dbReference type="OrthoDB" id="6369920at2"/>
<evidence type="ECO:0000256" key="1">
    <source>
        <dbReference type="SAM" id="MobiDB-lite"/>
    </source>
</evidence>